<organism evidence="2 3">
    <name type="scientific">Cystobacter ferrugineus</name>
    <dbReference type="NCBI Taxonomy" id="83449"/>
    <lineage>
        <taxon>Bacteria</taxon>
        <taxon>Pseudomonadati</taxon>
        <taxon>Myxococcota</taxon>
        <taxon>Myxococcia</taxon>
        <taxon>Myxococcales</taxon>
        <taxon>Cystobacterineae</taxon>
        <taxon>Archangiaceae</taxon>
        <taxon>Cystobacter</taxon>
    </lineage>
</organism>
<reference evidence="3" key="1">
    <citation type="submission" date="2016-11" db="EMBL/GenBank/DDBJ databases">
        <authorList>
            <person name="Shukria A."/>
            <person name="Stevens D.C."/>
        </authorList>
    </citation>
    <scope>NUCLEOTIDE SEQUENCE [LARGE SCALE GENOMIC DNA]</scope>
    <source>
        <strain evidence="3">Cbfe23</strain>
    </source>
</reference>
<feature type="region of interest" description="Disordered" evidence="1">
    <location>
        <begin position="123"/>
        <end position="145"/>
    </location>
</feature>
<protein>
    <submittedName>
        <fullName evidence="2">Uncharacterized protein</fullName>
    </submittedName>
</protein>
<accession>A0A1L9BAU4</accession>
<evidence type="ECO:0000313" key="2">
    <source>
        <dbReference type="EMBL" id="OJH39382.1"/>
    </source>
</evidence>
<proteinExistence type="predicted"/>
<feature type="compositionally biased region" description="Basic and acidic residues" evidence="1">
    <location>
        <begin position="127"/>
        <end position="137"/>
    </location>
</feature>
<reference evidence="2 3" key="2">
    <citation type="submission" date="2016-12" db="EMBL/GenBank/DDBJ databases">
        <title>Draft Genome Sequence of Cystobacter ferrugineus Strain Cbfe23.</title>
        <authorList>
            <person name="Akbar S."/>
            <person name="Dowd S.E."/>
            <person name="Stevens D.C."/>
        </authorList>
    </citation>
    <scope>NUCLEOTIDE SEQUENCE [LARGE SCALE GENOMIC DNA]</scope>
    <source>
        <strain evidence="2 3">Cbfe23</strain>
    </source>
</reference>
<name>A0A1L9BAU4_9BACT</name>
<dbReference type="STRING" id="83449.BON30_17885"/>
<keyword evidence="3" id="KW-1185">Reference proteome</keyword>
<dbReference type="Proteomes" id="UP000182229">
    <property type="component" value="Unassembled WGS sequence"/>
</dbReference>
<sequence length="399" mass="43555">MVFAFLSFRLQGQTMRVKRLSLGWMSLEEGAAQAGHAFGTGRREAGGRAAPGQCKAQEWWLERASRPAQLLLSVCDSPRGDAGDEPPVEVLDNLFTYTQEGDRRDVHWIRHRRLRLSPLRMASQDEQTVRRSTGSDERAEEETTWNFETRSGHAVRAPAACASGPASPEREVPYFLEARVDPAFLEGGWKQAGLGTKDGGCHLAGGVVTLGANAYKGPGDASLEAVLLQDDTLLLEVRDDVWTGPSDTWLNDDHVEVWLSPQPPLTISSCGKPTAAQKPVQWGIRLSDGRVFPGFGPPKQTLQVESAWAPDRRARLLKVKLPPDFEGITAVYSDSDTGKKQEKMIATSRVKFGRPETLNPLSPTSPDDARCAVKDGQLSLVPAPELQLPPGQAVLPPEP</sequence>
<comment type="caution">
    <text evidence="2">The sequence shown here is derived from an EMBL/GenBank/DDBJ whole genome shotgun (WGS) entry which is preliminary data.</text>
</comment>
<dbReference type="EMBL" id="MPIN01000004">
    <property type="protein sequence ID" value="OJH39382.1"/>
    <property type="molecule type" value="Genomic_DNA"/>
</dbReference>
<evidence type="ECO:0000313" key="3">
    <source>
        <dbReference type="Proteomes" id="UP000182229"/>
    </source>
</evidence>
<dbReference type="AlphaFoldDB" id="A0A1L9BAU4"/>
<dbReference type="OrthoDB" id="5504404at2"/>
<evidence type="ECO:0000256" key="1">
    <source>
        <dbReference type="SAM" id="MobiDB-lite"/>
    </source>
</evidence>
<gene>
    <name evidence="2" type="ORF">BON30_17885</name>
</gene>
<dbReference type="RefSeq" id="WP_071899553.1">
    <property type="nucleotide sequence ID" value="NZ_MPIN01000004.1"/>
</dbReference>